<evidence type="ECO:0000313" key="2">
    <source>
        <dbReference type="Proteomes" id="UP000694050"/>
    </source>
</evidence>
<organism evidence="1 2">
    <name type="scientific">Fusarium oxysporum f. sp. rapae</name>
    <dbReference type="NCBI Taxonomy" id="485398"/>
    <lineage>
        <taxon>Eukaryota</taxon>
        <taxon>Fungi</taxon>
        <taxon>Dikarya</taxon>
        <taxon>Ascomycota</taxon>
        <taxon>Pezizomycotina</taxon>
        <taxon>Sordariomycetes</taxon>
        <taxon>Hypocreomycetidae</taxon>
        <taxon>Hypocreales</taxon>
        <taxon>Nectriaceae</taxon>
        <taxon>Fusarium</taxon>
        <taxon>Fusarium oxysporum species complex</taxon>
    </lineage>
</organism>
<accession>A0A8J5U4R3</accession>
<protein>
    <submittedName>
        <fullName evidence="1">Uncharacterized protein</fullName>
    </submittedName>
</protein>
<dbReference type="Proteomes" id="UP000694050">
    <property type="component" value="Unassembled WGS sequence"/>
</dbReference>
<proteinExistence type="predicted"/>
<reference evidence="1" key="1">
    <citation type="submission" date="2021-04" db="EMBL/GenBank/DDBJ databases">
        <title>First draft genome resource for Brassicaceae pathogens Fusarium oxysporum f. sp. raphani and Fusarium oxysporum f. sp. rapae.</title>
        <authorList>
            <person name="Asai S."/>
        </authorList>
    </citation>
    <scope>NUCLEOTIDE SEQUENCE</scope>
    <source>
        <strain evidence="1">Tf1208</strain>
    </source>
</reference>
<evidence type="ECO:0000313" key="1">
    <source>
        <dbReference type="EMBL" id="KAG7409806.1"/>
    </source>
</evidence>
<name>A0A8J5U4R3_FUSOX</name>
<comment type="caution">
    <text evidence="1">The sequence shown here is derived from an EMBL/GenBank/DDBJ whole genome shotgun (WGS) entry which is preliminary data.</text>
</comment>
<gene>
    <name evidence="1" type="ORF">Forpe1208_v011054</name>
</gene>
<dbReference type="AlphaFoldDB" id="A0A8J5U4R3"/>
<sequence length="187" mass="20814">MRARLPHPRRQQVLSAPLAEIADTHAEMTDTDASCKRNTVSPMRSIDTRAPAQDLLSKLTVKPSIPPPLLLTPNQGKQEAFNAARDASVSYINSPHDEVDAHYLSNHRQNGLMQDTNLTSRLAKACDFELAASEPTETAKARVISIGRMWEGKMRDLPDEMAAACDELHARSQVLDEWESVAKDEDW</sequence>
<dbReference type="EMBL" id="JAELUQ010000008">
    <property type="protein sequence ID" value="KAG7409806.1"/>
    <property type="molecule type" value="Genomic_DNA"/>
</dbReference>